<organism evidence="4 5">
    <name type="scientific">Bondarzewia mesenterica</name>
    <dbReference type="NCBI Taxonomy" id="1095465"/>
    <lineage>
        <taxon>Eukaryota</taxon>
        <taxon>Fungi</taxon>
        <taxon>Dikarya</taxon>
        <taxon>Basidiomycota</taxon>
        <taxon>Agaricomycotina</taxon>
        <taxon>Agaricomycetes</taxon>
        <taxon>Russulales</taxon>
        <taxon>Bondarzewiaceae</taxon>
        <taxon>Bondarzewia</taxon>
    </lineage>
</organism>
<dbReference type="GO" id="GO:0016020">
    <property type="term" value="C:membrane"/>
    <property type="evidence" value="ECO:0007669"/>
    <property type="project" value="TreeGrafter"/>
</dbReference>
<evidence type="ECO:0000313" key="5">
    <source>
        <dbReference type="Proteomes" id="UP000310158"/>
    </source>
</evidence>
<keyword evidence="1" id="KW-0547">Nucleotide-binding</keyword>
<evidence type="ECO:0000313" key="4">
    <source>
        <dbReference type="EMBL" id="THH20373.1"/>
    </source>
</evidence>
<evidence type="ECO:0000256" key="1">
    <source>
        <dbReference type="ARBA" id="ARBA00022741"/>
    </source>
</evidence>
<dbReference type="GO" id="GO:0005783">
    <property type="term" value="C:endoplasmic reticulum"/>
    <property type="evidence" value="ECO:0007669"/>
    <property type="project" value="TreeGrafter"/>
</dbReference>
<dbReference type="EMBL" id="SGPL01000023">
    <property type="protein sequence ID" value="THH20373.1"/>
    <property type="molecule type" value="Genomic_DNA"/>
</dbReference>
<protein>
    <recommendedName>
        <fullName evidence="3">AMP-dependent synthetase/ligase domain-containing protein</fullName>
    </recommendedName>
</protein>
<dbReference type="GO" id="GO:0004467">
    <property type="term" value="F:long-chain fatty acid-CoA ligase activity"/>
    <property type="evidence" value="ECO:0007669"/>
    <property type="project" value="TreeGrafter"/>
</dbReference>
<dbReference type="PANTHER" id="PTHR43272:SF33">
    <property type="entry name" value="AMP-BINDING DOMAIN-CONTAINING PROTEIN-RELATED"/>
    <property type="match status" value="1"/>
</dbReference>
<evidence type="ECO:0000259" key="3">
    <source>
        <dbReference type="Pfam" id="PF00501"/>
    </source>
</evidence>
<dbReference type="AlphaFoldDB" id="A0A4V3XG77"/>
<feature type="domain" description="AMP-dependent synthetase/ligase" evidence="3">
    <location>
        <begin position="87"/>
        <end position="515"/>
    </location>
</feature>
<dbReference type="Gene3D" id="3.40.50.12780">
    <property type="entry name" value="N-terminal domain of ligase-like"/>
    <property type="match status" value="1"/>
</dbReference>
<dbReference type="InterPro" id="IPR042099">
    <property type="entry name" value="ANL_N_sf"/>
</dbReference>
<evidence type="ECO:0000256" key="2">
    <source>
        <dbReference type="ARBA" id="ARBA00022840"/>
    </source>
</evidence>
<name>A0A4V3XG77_9AGAM</name>
<keyword evidence="5" id="KW-1185">Reference proteome</keyword>
<accession>A0A4V3XG77</accession>
<dbReference type="PANTHER" id="PTHR43272">
    <property type="entry name" value="LONG-CHAIN-FATTY-ACID--COA LIGASE"/>
    <property type="match status" value="1"/>
</dbReference>
<gene>
    <name evidence="4" type="ORF">EW146_g977</name>
</gene>
<dbReference type="Proteomes" id="UP000310158">
    <property type="component" value="Unassembled WGS sequence"/>
</dbReference>
<reference evidence="4 5" key="1">
    <citation type="submission" date="2019-02" db="EMBL/GenBank/DDBJ databases">
        <title>Genome sequencing of the rare red list fungi Bondarzewia mesenterica.</title>
        <authorList>
            <person name="Buettner E."/>
            <person name="Kellner H."/>
        </authorList>
    </citation>
    <scope>NUCLEOTIDE SEQUENCE [LARGE SCALE GENOMIC DNA]</scope>
    <source>
        <strain evidence="4 5">DSM 108281</strain>
    </source>
</reference>
<dbReference type="GO" id="GO:0005524">
    <property type="term" value="F:ATP binding"/>
    <property type="evidence" value="ECO:0007669"/>
    <property type="project" value="UniProtKB-KW"/>
</dbReference>
<sequence>MAVDLDRVVPLPSSLDLKKQAYEVPGTRKPGQTGHYRNAPFGLADFTTDKVFKSLREIFETGLALNPELSCLGHRPIVSTNPLKYADHFEWITYAGADARRQLIGSALHTWFNSGMLGGGDMQTVGIWSQNRPEWQLVELALNAYGKVGVSLYDTLGKDSVEYIINHAHLTVIFVTANHIPSLLKLVPRTPQLKMIVSLDDLSPETKQILTSWAETLSVQVKELHEVEEFGKANLLDLVPATPYDPASICYTSGTTNRPKGVVLTHGQLASACSANIFGYILPSDDRGCVLSYLPLAHIYERINELCMFAVGGNIGFFSGDPLRLLEDAQLLRPNFFPSVPRVLNRVYQSAMLAGNVPGLKGALFRKAVQVKLDKLHATGDNTHVFWDKLVFRKIQAVLGGRVELISCGSAPISREVMDFLKIAFGGTVMEAFYRCRKHRNSETARFSYGMTENAAVCTHTLPGDPSSSGTVGPPTAMTEIKLIDVPAMGYTAEDKPYPRGELCCRGVNCFSKYYKDEKTTRETTDEEGWVHTGDVAAIDECGRIKIIDRVKNIMKLAQGEYVAIEKVEGFYALSPIVSQIFVHGDSLKSYLLAVVVADPIQFAAMAKRVIGSHVSVDDVRTLQELCKDQRIVDAVMKELNREAKKNALNGFEMVRRIHVSLDPFTIEDNTLTPTLKLRRKDAFNKYKLELTALYDLPDPESTPKQTKL</sequence>
<dbReference type="OrthoDB" id="1700726at2759"/>
<dbReference type="SUPFAM" id="SSF56801">
    <property type="entry name" value="Acetyl-CoA synthetase-like"/>
    <property type="match status" value="1"/>
</dbReference>
<dbReference type="Pfam" id="PF00501">
    <property type="entry name" value="AMP-binding"/>
    <property type="match status" value="1"/>
</dbReference>
<dbReference type="InterPro" id="IPR000873">
    <property type="entry name" value="AMP-dep_synth/lig_dom"/>
</dbReference>
<proteinExistence type="predicted"/>
<comment type="caution">
    <text evidence="4">The sequence shown here is derived from an EMBL/GenBank/DDBJ whole genome shotgun (WGS) entry which is preliminary data.</text>
</comment>
<keyword evidence="2" id="KW-0067">ATP-binding</keyword>